<dbReference type="PROSITE" id="PS50112">
    <property type="entry name" value="PAS"/>
    <property type="match status" value="1"/>
</dbReference>
<proteinExistence type="predicted"/>
<dbReference type="Gene3D" id="3.30.450.20">
    <property type="entry name" value="PAS domain"/>
    <property type="match status" value="2"/>
</dbReference>
<accession>X1PK63</accession>
<evidence type="ECO:0008006" key="4">
    <source>
        <dbReference type="Google" id="ProtNLM"/>
    </source>
</evidence>
<feature type="non-terminal residue" evidence="3">
    <location>
        <position position="244"/>
    </location>
</feature>
<comment type="caution">
    <text evidence="3">The sequence shown here is derived from an EMBL/GenBank/DDBJ whole genome shotgun (WGS) entry which is preliminary data.</text>
</comment>
<feature type="domain" description="PAC" evidence="2">
    <location>
        <begin position="98"/>
        <end position="148"/>
    </location>
</feature>
<dbReference type="AlphaFoldDB" id="X1PK63"/>
<evidence type="ECO:0000259" key="1">
    <source>
        <dbReference type="PROSITE" id="PS50112"/>
    </source>
</evidence>
<protein>
    <recommendedName>
        <fullName evidence="4">PAS domain-containing protein</fullName>
    </recommendedName>
</protein>
<feature type="domain" description="PAS" evidence="1">
    <location>
        <begin position="27"/>
        <end position="68"/>
    </location>
</feature>
<dbReference type="CDD" id="cd00130">
    <property type="entry name" value="PAS"/>
    <property type="match status" value="1"/>
</dbReference>
<dbReference type="SMART" id="SM00091">
    <property type="entry name" value="PAS"/>
    <property type="match status" value="1"/>
</dbReference>
<dbReference type="InterPro" id="IPR000014">
    <property type="entry name" value="PAS"/>
</dbReference>
<dbReference type="NCBIfam" id="TIGR00229">
    <property type="entry name" value="sensory_box"/>
    <property type="match status" value="1"/>
</dbReference>
<dbReference type="PANTHER" id="PTHR44757">
    <property type="entry name" value="DIGUANYLATE CYCLASE DGCP"/>
    <property type="match status" value="1"/>
</dbReference>
<gene>
    <name evidence="3" type="ORF">S06H3_53431</name>
</gene>
<dbReference type="InterPro" id="IPR052155">
    <property type="entry name" value="Biofilm_reg_signaling"/>
</dbReference>
<evidence type="ECO:0000259" key="2">
    <source>
        <dbReference type="PROSITE" id="PS50113"/>
    </source>
</evidence>
<dbReference type="Pfam" id="PF13426">
    <property type="entry name" value="PAS_9"/>
    <property type="match status" value="1"/>
</dbReference>
<evidence type="ECO:0000313" key="3">
    <source>
        <dbReference type="EMBL" id="GAI56662.1"/>
    </source>
</evidence>
<name>X1PK63_9ZZZZ</name>
<dbReference type="PROSITE" id="PS50113">
    <property type="entry name" value="PAC"/>
    <property type="match status" value="2"/>
</dbReference>
<feature type="non-terminal residue" evidence="3">
    <location>
        <position position="1"/>
    </location>
</feature>
<dbReference type="InterPro" id="IPR000700">
    <property type="entry name" value="PAS-assoc_C"/>
</dbReference>
<sequence length="244" mass="27842">AEGKTEIVGFVRDVTERKKAEQALADEATRRRILIDQSRDGIVVLDENGKVYEANQRFAEMLGYTPEEAAELHVWDWEFVVPREQVLEMVRSVDETGDHFETQHRRKDGTIYDVEISTNGTMCAGQKLIFCVCRDITERKQAEKTIHQQNEFLNNILDSLTHPFYVIDANDYTVKMANLAAELGDLSENPICYALAHKSDKPCQSAECTCPLEEVKKTKKPVVVEHIHYDEGGNARNIEVHGYR</sequence>
<feature type="domain" description="PAC" evidence="2">
    <location>
        <begin position="1"/>
        <end position="26"/>
    </location>
</feature>
<reference evidence="3" key="1">
    <citation type="journal article" date="2014" name="Front. Microbiol.">
        <title>High frequency of phylogenetically diverse reductive dehalogenase-homologous genes in deep subseafloor sedimentary metagenomes.</title>
        <authorList>
            <person name="Kawai M."/>
            <person name="Futagami T."/>
            <person name="Toyoda A."/>
            <person name="Takaki Y."/>
            <person name="Nishi S."/>
            <person name="Hori S."/>
            <person name="Arai W."/>
            <person name="Tsubouchi T."/>
            <person name="Morono Y."/>
            <person name="Uchiyama I."/>
            <person name="Ito T."/>
            <person name="Fujiyama A."/>
            <person name="Inagaki F."/>
            <person name="Takami H."/>
        </authorList>
    </citation>
    <scope>NUCLEOTIDE SEQUENCE</scope>
    <source>
        <strain evidence="3">Expedition CK06-06</strain>
    </source>
</reference>
<dbReference type="EMBL" id="BARV01034068">
    <property type="protein sequence ID" value="GAI56662.1"/>
    <property type="molecule type" value="Genomic_DNA"/>
</dbReference>
<dbReference type="SUPFAM" id="SSF55785">
    <property type="entry name" value="PYP-like sensor domain (PAS domain)"/>
    <property type="match status" value="2"/>
</dbReference>
<dbReference type="PANTHER" id="PTHR44757:SF2">
    <property type="entry name" value="BIOFILM ARCHITECTURE MAINTENANCE PROTEIN MBAA"/>
    <property type="match status" value="1"/>
</dbReference>
<dbReference type="InterPro" id="IPR035965">
    <property type="entry name" value="PAS-like_dom_sf"/>
</dbReference>
<organism evidence="3">
    <name type="scientific">marine sediment metagenome</name>
    <dbReference type="NCBI Taxonomy" id="412755"/>
    <lineage>
        <taxon>unclassified sequences</taxon>
        <taxon>metagenomes</taxon>
        <taxon>ecological metagenomes</taxon>
    </lineage>
</organism>